<dbReference type="InterPro" id="IPR000819">
    <property type="entry name" value="Peptidase_M17_C"/>
</dbReference>
<dbReference type="PROSITE" id="PS00631">
    <property type="entry name" value="CYTOSOL_AP"/>
    <property type="match status" value="1"/>
</dbReference>
<sequence length="474" mass="52665">MIIKMTKSCPHNVDTIVTFTKFDTAPKFTCPTLQKIYDEYYGNDDTSLKAGEIKYRRIKIGEEFRNLLIVGFDCHREDAFAFFRKTVLKLGSKLKEINSKAAFIDKLTELVFTDDKEEIVKQFAMTMPMSEYTFDKYILDKKDKQEKEIYIYGDYVEALEEANNIAEGIKISKDLVNEPANVLTPAELAERTVHLGTKYGFDVKVYSKEECEALGMSAFLAVASASVNEPKFIVMKYKGLDSDSYEGIIGKGLCYDSGGLFLKPGRSMVEEKSDMAGAASVIGAMCAMAANKVKKNIVAVVAACENMVDGKGYRNGDILSTMNGKSVFIGSTDAEGRLTMADALTYLVRKENVDSIVEFSTLTGSCANFFGDVCAAVLTTDDDMYEKMVSKSTLTGEKYWRMPVFDEYKEMIKSDIADLKNKSVSAAGICAGLFLDQFKEDKKFMHVDIAGVAFTNAKGGSGFGVKSIYYYFNR</sequence>
<evidence type="ECO:0000313" key="10">
    <source>
        <dbReference type="EMBL" id="MSR91409.1"/>
    </source>
</evidence>
<keyword evidence="2 10" id="KW-0031">Aminopeptidase</keyword>
<dbReference type="GO" id="GO:0006508">
    <property type="term" value="P:proteolysis"/>
    <property type="evidence" value="ECO:0007669"/>
    <property type="project" value="UniProtKB-KW"/>
</dbReference>
<dbReference type="SUPFAM" id="SSF53187">
    <property type="entry name" value="Zn-dependent exopeptidases"/>
    <property type="match status" value="1"/>
</dbReference>
<dbReference type="SUPFAM" id="SSF52949">
    <property type="entry name" value="Macro domain-like"/>
    <property type="match status" value="1"/>
</dbReference>
<dbReference type="Gene3D" id="3.40.630.10">
    <property type="entry name" value="Zn peptidases"/>
    <property type="match status" value="1"/>
</dbReference>
<evidence type="ECO:0000313" key="11">
    <source>
        <dbReference type="Proteomes" id="UP000460287"/>
    </source>
</evidence>
<dbReference type="GO" id="GO:0030145">
    <property type="term" value="F:manganese ion binding"/>
    <property type="evidence" value="ECO:0007669"/>
    <property type="project" value="InterPro"/>
</dbReference>
<dbReference type="InterPro" id="IPR011356">
    <property type="entry name" value="Leucine_aapep/pepB"/>
</dbReference>
<comment type="similarity">
    <text evidence="1">Belongs to the peptidase M17 family.</text>
</comment>
<evidence type="ECO:0000256" key="3">
    <source>
        <dbReference type="ARBA" id="ARBA00022670"/>
    </source>
</evidence>
<dbReference type="PANTHER" id="PTHR11963">
    <property type="entry name" value="LEUCINE AMINOPEPTIDASE-RELATED"/>
    <property type="match status" value="1"/>
</dbReference>
<dbReference type="Proteomes" id="UP000460287">
    <property type="component" value="Unassembled WGS sequence"/>
</dbReference>
<evidence type="ECO:0000256" key="6">
    <source>
        <dbReference type="ARBA" id="ARBA00049972"/>
    </source>
</evidence>
<protein>
    <recommendedName>
        <fullName evidence="7">Probable cytosol aminopeptidase</fullName>
    </recommendedName>
    <alternativeName>
        <fullName evidence="8">Leucine aminopeptidase</fullName>
    </alternativeName>
    <alternativeName>
        <fullName evidence="5">Leucyl aminopeptidase</fullName>
    </alternativeName>
</protein>
<dbReference type="RefSeq" id="WP_154531300.1">
    <property type="nucleotide sequence ID" value="NZ_VULX01000010.1"/>
</dbReference>
<keyword evidence="3" id="KW-0645">Protease</keyword>
<keyword evidence="11" id="KW-1185">Reference proteome</keyword>
<accession>A0A7X2T1B2</accession>
<dbReference type="GO" id="GO:0005737">
    <property type="term" value="C:cytoplasm"/>
    <property type="evidence" value="ECO:0007669"/>
    <property type="project" value="InterPro"/>
</dbReference>
<keyword evidence="4" id="KW-0378">Hydrolase</keyword>
<reference evidence="10 11" key="1">
    <citation type="submission" date="2019-08" db="EMBL/GenBank/DDBJ databases">
        <title>In-depth cultivation of the pig gut microbiome towards novel bacterial diversity and tailored functional studies.</title>
        <authorList>
            <person name="Wylensek D."/>
            <person name="Hitch T.C.A."/>
            <person name="Clavel T."/>
        </authorList>
    </citation>
    <scope>NUCLEOTIDE SEQUENCE [LARGE SCALE GENOMIC DNA]</scope>
    <source>
        <strain evidence="10 11">WCA-383-APC-5B</strain>
    </source>
</reference>
<dbReference type="PRINTS" id="PR00481">
    <property type="entry name" value="LAMNOPPTDASE"/>
</dbReference>
<evidence type="ECO:0000256" key="7">
    <source>
        <dbReference type="ARBA" id="ARBA00050021"/>
    </source>
</evidence>
<evidence type="ECO:0000256" key="8">
    <source>
        <dbReference type="ARBA" id="ARBA00050061"/>
    </source>
</evidence>
<proteinExistence type="inferred from homology"/>
<comment type="function">
    <text evidence="6">Presumably involved in the processing and regular turnover of intracellular proteins. Catalyzes the removal of unsubstituted N-terminal amino acids from various peptides.</text>
</comment>
<dbReference type="EMBL" id="VULX01000010">
    <property type="protein sequence ID" value="MSR91409.1"/>
    <property type="molecule type" value="Genomic_DNA"/>
</dbReference>
<evidence type="ECO:0000259" key="9">
    <source>
        <dbReference type="PROSITE" id="PS00631"/>
    </source>
</evidence>
<feature type="domain" description="Cytosol aminopeptidase" evidence="9">
    <location>
        <begin position="331"/>
        <end position="338"/>
    </location>
</feature>
<dbReference type="Pfam" id="PF00883">
    <property type="entry name" value="Peptidase_M17"/>
    <property type="match status" value="1"/>
</dbReference>
<evidence type="ECO:0000256" key="4">
    <source>
        <dbReference type="ARBA" id="ARBA00022801"/>
    </source>
</evidence>
<name>A0A7X2T1B2_9CLOT</name>
<dbReference type="Gene3D" id="3.40.220.10">
    <property type="entry name" value="Leucine Aminopeptidase, subunit E, domain 1"/>
    <property type="match status" value="1"/>
</dbReference>
<gene>
    <name evidence="10" type="ORF">FYJ33_08270</name>
</gene>
<evidence type="ECO:0000256" key="1">
    <source>
        <dbReference type="ARBA" id="ARBA00009528"/>
    </source>
</evidence>
<dbReference type="CDD" id="cd00433">
    <property type="entry name" value="Peptidase_M17"/>
    <property type="match status" value="1"/>
</dbReference>
<organism evidence="10 11">
    <name type="scientific">Inconstantimicrobium porci</name>
    <dbReference type="NCBI Taxonomy" id="2652291"/>
    <lineage>
        <taxon>Bacteria</taxon>
        <taxon>Bacillati</taxon>
        <taxon>Bacillota</taxon>
        <taxon>Clostridia</taxon>
        <taxon>Eubacteriales</taxon>
        <taxon>Clostridiaceae</taxon>
        <taxon>Inconstantimicrobium</taxon>
    </lineage>
</organism>
<evidence type="ECO:0000256" key="2">
    <source>
        <dbReference type="ARBA" id="ARBA00022438"/>
    </source>
</evidence>
<dbReference type="AlphaFoldDB" id="A0A7X2T1B2"/>
<dbReference type="GO" id="GO:0070006">
    <property type="term" value="F:metalloaminopeptidase activity"/>
    <property type="evidence" value="ECO:0007669"/>
    <property type="project" value="InterPro"/>
</dbReference>
<evidence type="ECO:0000256" key="5">
    <source>
        <dbReference type="ARBA" id="ARBA00033172"/>
    </source>
</evidence>
<comment type="caution">
    <text evidence="10">The sequence shown here is derived from an EMBL/GenBank/DDBJ whole genome shotgun (WGS) entry which is preliminary data.</text>
</comment>
<dbReference type="InterPro" id="IPR043472">
    <property type="entry name" value="Macro_dom-like"/>
</dbReference>
<dbReference type="PANTHER" id="PTHR11963:SF23">
    <property type="entry name" value="CYTOSOL AMINOPEPTIDASE"/>
    <property type="match status" value="1"/>
</dbReference>